<gene>
    <name evidence="1" type="ORF">NIES46_38560</name>
</gene>
<evidence type="ECO:0000313" key="2">
    <source>
        <dbReference type="Proteomes" id="UP000326169"/>
    </source>
</evidence>
<dbReference type="Proteomes" id="UP000326169">
    <property type="component" value="Unassembled WGS sequence"/>
</dbReference>
<dbReference type="EMBL" id="BIMW01000148">
    <property type="protein sequence ID" value="GCE95790.1"/>
    <property type="molecule type" value="Genomic_DNA"/>
</dbReference>
<accession>A0A5M3TCL9</accession>
<sequence>MPQSAESAIKLTLSKSRSVQGLSYQILSIELVTKDRLISPEDLRDQTLPPHIDYKGGIVISGRGPIWLYGYLIHELHPAAWVACYDPRLGAVVVSTHSRQTQVGQVLSIDLQENLPPRLCPAMMIVGPPDSGKSVLSHALFRTLLTQYSDIYLQRAHWDGEGNWILELGEMTKSSDREAYKLAYKGGITDKFFEHHSQAILNLRRQKTLVLVDVGGKVQPEKVPLLEACTHYLVISSQPEEIAPWHEFCRDRGNLKCLAVVHSSLEIEEVIHKREPWLEMTWGVLEQGGICQIPTVLLEQVQTLLKPPQ</sequence>
<dbReference type="GeneID" id="301684632"/>
<comment type="caution">
    <text evidence="1">The sequence shown here is derived from an EMBL/GenBank/DDBJ whole genome shotgun (WGS) entry which is preliminary data.</text>
</comment>
<reference evidence="1 2" key="1">
    <citation type="journal article" date="2019" name="J Genomics">
        <title>The Draft Genome of a Hydrogen-producing Cyanobacterium, Arthrospira platensis NIES-46.</title>
        <authorList>
            <person name="Suzuki S."/>
            <person name="Yamaguchi H."/>
            <person name="Kawachi M."/>
        </authorList>
    </citation>
    <scope>NUCLEOTIDE SEQUENCE [LARGE SCALE GENOMIC DNA]</scope>
    <source>
        <strain evidence="1 2">NIES-46</strain>
    </source>
</reference>
<dbReference type="NCBIfam" id="TIGR02579">
    <property type="entry name" value="cas_csx3"/>
    <property type="match status" value="1"/>
</dbReference>
<evidence type="ECO:0000313" key="1">
    <source>
        <dbReference type="EMBL" id="GCE95790.1"/>
    </source>
</evidence>
<dbReference type="InterPro" id="IPR013409">
    <property type="entry name" value="CRISPR-assoc_prot_Crn3/Csx3"/>
</dbReference>
<protein>
    <submittedName>
        <fullName evidence="1">Csx3 family CRISPR-associated protein</fullName>
    </submittedName>
</protein>
<proteinExistence type="predicted"/>
<dbReference type="CDD" id="cd09740">
    <property type="entry name" value="Csx3_III-U"/>
    <property type="match status" value="1"/>
</dbReference>
<dbReference type="InterPro" id="IPR027417">
    <property type="entry name" value="P-loop_NTPase"/>
</dbReference>
<dbReference type="SUPFAM" id="SSF52540">
    <property type="entry name" value="P-loop containing nucleoside triphosphate hydrolases"/>
    <property type="match status" value="1"/>
</dbReference>
<dbReference type="Pfam" id="PF09620">
    <property type="entry name" value="Cas_csx3"/>
    <property type="match status" value="1"/>
</dbReference>
<dbReference type="RefSeq" id="WP_014276695.1">
    <property type="nucleotide sequence ID" value="NZ_BIMW01000148.1"/>
</dbReference>
<keyword evidence="2" id="KW-1185">Reference proteome</keyword>
<name>A0A5M3TCL9_LIMPL</name>
<organism evidence="1 2">
    <name type="scientific">Limnospira platensis NIES-46</name>
    <dbReference type="NCBI Taxonomy" id="1236695"/>
    <lineage>
        <taxon>Bacteria</taxon>
        <taxon>Bacillati</taxon>
        <taxon>Cyanobacteriota</taxon>
        <taxon>Cyanophyceae</taxon>
        <taxon>Oscillatoriophycideae</taxon>
        <taxon>Oscillatoriales</taxon>
        <taxon>Sirenicapillariaceae</taxon>
        <taxon>Limnospira</taxon>
    </lineage>
</organism>